<proteinExistence type="predicted"/>
<dbReference type="PANTHER" id="PTHR30528">
    <property type="entry name" value="CYTOPLASMIC PROTEIN"/>
    <property type="match status" value="1"/>
</dbReference>
<evidence type="ECO:0008006" key="3">
    <source>
        <dbReference type="Google" id="ProtNLM"/>
    </source>
</evidence>
<dbReference type="InterPro" id="IPR009351">
    <property type="entry name" value="AlkZ-like"/>
</dbReference>
<evidence type="ECO:0000313" key="1">
    <source>
        <dbReference type="EMBL" id="ASJ71374.1"/>
    </source>
</evidence>
<dbReference type="EMBL" id="CP018632">
    <property type="protein sequence ID" value="ASJ71374.1"/>
    <property type="molecule type" value="Genomic_DNA"/>
</dbReference>
<evidence type="ECO:0000313" key="2">
    <source>
        <dbReference type="Proteomes" id="UP000250079"/>
    </source>
</evidence>
<accession>A0A2Z2NW43</accession>
<keyword evidence="2" id="KW-1185">Reference proteome</keyword>
<gene>
    <name evidence="1" type="ORF">IMCC3135_06335</name>
</gene>
<dbReference type="Pfam" id="PF06224">
    <property type="entry name" value="AlkZ-like"/>
    <property type="match status" value="1"/>
</dbReference>
<reference evidence="1 2" key="1">
    <citation type="submission" date="2016-12" db="EMBL/GenBank/DDBJ databases">
        <authorList>
            <person name="Song W.-J."/>
            <person name="Kurnit D.M."/>
        </authorList>
    </citation>
    <scope>NUCLEOTIDE SEQUENCE [LARGE SCALE GENOMIC DNA]</scope>
    <source>
        <strain evidence="1 2">IMCC3135</strain>
    </source>
</reference>
<protein>
    <recommendedName>
        <fullName evidence="3">Winged helix DNA-binding domain-containing protein</fullName>
    </recommendedName>
</protein>
<sequence>MTLLLNCVLHCTYSAYHAVYPNHSRLLIDDTMSDSSFVLTNKQAREVWLNRQSLASSPCGKPQVTAFADRVARLGMVQLDSIGVLSRAHHHILWSRQSAYRQTSYDKLMQGERSVFEHFSHDAVILPMSTYPYWQRQQQRRASRYSGGAWGQAMRDRRLQSTLINHIEKHGPVCSRDLAEYQQGAVDKSNHAWMRPAHKLTLDYLWLRGTLSVSHRKNFTKYYDLTERIIPDRFRIQQLDEQTQINWLCEQALTRLGFASAIEIQRFWDACELSEVHAWLLQPSIPVMKIAYLDTQGNRINAYAPAELEQQILDDAKPVPRVRILSPFDPVVRDRVRLQNLFGFDYRIEIYVPAAKRRYGYYVYPMLEGNRMTGRIDVRANRSNDQLETRAWWLEPGIQETTARRAKIEQELARLAKLAGVSSAGPLPARSEHPAKR</sequence>
<dbReference type="AlphaFoldDB" id="A0A2Z2NW43"/>
<name>A0A2Z2NW43_9GAMM</name>
<dbReference type="KEGG" id="gai:IMCC3135_06335"/>
<dbReference type="Proteomes" id="UP000250079">
    <property type="component" value="Chromosome"/>
</dbReference>
<organism evidence="1 2">
    <name type="scientific">Granulosicoccus antarcticus IMCC3135</name>
    <dbReference type="NCBI Taxonomy" id="1192854"/>
    <lineage>
        <taxon>Bacteria</taxon>
        <taxon>Pseudomonadati</taxon>
        <taxon>Pseudomonadota</taxon>
        <taxon>Gammaproteobacteria</taxon>
        <taxon>Chromatiales</taxon>
        <taxon>Granulosicoccaceae</taxon>
        <taxon>Granulosicoccus</taxon>
    </lineage>
</organism>
<dbReference type="PANTHER" id="PTHR30528:SF0">
    <property type="entry name" value="CYTOPLASMIC PROTEIN"/>
    <property type="match status" value="1"/>
</dbReference>